<organism evidence="2 3">
    <name type="scientific">Corchorus capsularis</name>
    <name type="common">Jute</name>
    <dbReference type="NCBI Taxonomy" id="210143"/>
    <lineage>
        <taxon>Eukaryota</taxon>
        <taxon>Viridiplantae</taxon>
        <taxon>Streptophyta</taxon>
        <taxon>Embryophyta</taxon>
        <taxon>Tracheophyta</taxon>
        <taxon>Spermatophyta</taxon>
        <taxon>Magnoliopsida</taxon>
        <taxon>eudicotyledons</taxon>
        <taxon>Gunneridae</taxon>
        <taxon>Pentapetalae</taxon>
        <taxon>rosids</taxon>
        <taxon>malvids</taxon>
        <taxon>Malvales</taxon>
        <taxon>Malvaceae</taxon>
        <taxon>Grewioideae</taxon>
        <taxon>Apeibeae</taxon>
        <taxon>Corchorus</taxon>
    </lineage>
</organism>
<evidence type="ECO:0008006" key="4">
    <source>
        <dbReference type="Google" id="ProtNLM"/>
    </source>
</evidence>
<dbReference type="InterPro" id="IPR019616">
    <property type="entry name" value="Ycf54"/>
</dbReference>
<dbReference type="Gramene" id="OMO83030">
    <property type="protein sequence ID" value="OMO83030"/>
    <property type="gene ID" value="CCACVL1_11598"/>
</dbReference>
<dbReference type="OMA" id="CCAVIEL"/>
<name>A0A1R3IKE0_COCAP</name>
<dbReference type="AlphaFoldDB" id="A0A1R3IKE0"/>
<dbReference type="EMBL" id="AWWV01009928">
    <property type="protein sequence ID" value="OMO83030.1"/>
    <property type="molecule type" value="Genomic_DNA"/>
</dbReference>
<sequence>MLTLGLGCAAAPFTAQCGNAGAAKVLASPSSSCSSKLPTQLLINKSAFPCTSTSISTTAPSFRTAVAAVDSDQLSPDKIFSKSKLYFHIVSKCCAVIELVPSGFQQQPKKYYFVVANAKFMLDEEEHFKELLYERLRMFGERNIEQDFWLVIEPKFLEKFPNITKRLRRPAVALVSTNGPWITFMKLRLDRVLADSYEADSHEEALASNPTTLEFEKPENWVAPYPKYEFGWWETFLPSGVKESKV</sequence>
<gene>
    <name evidence="2" type="ORF">CCACVL1_11598</name>
</gene>
<dbReference type="STRING" id="210143.A0A1R3IKE0"/>
<comment type="caution">
    <text evidence="2">The sequence shown here is derived from an EMBL/GenBank/DDBJ whole genome shotgun (WGS) entry which is preliminary data.</text>
</comment>
<reference evidence="2 3" key="1">
    <citation type="submission" date="2013-09" db="EMBL/GenBank/DDBJ databases">
        <title>Corchorus capsularis genome sequencing.</title>
        <authorList>
            <person name="Alam M."/>
            <person name="Haque M.S."/>
            <person name="Islam M.S."/>
            <person name="Emdad E.M."/>
            <person name="Islam M.M."/>
            <person name="Ahmed B."/>
            <person name="Halim A."/>
            <person name="Hossen Q.M.M."/>
            <person name="Hossain M.Z."/>
            <person name="Ahmed R."/>
            <person name="Khan M.M."/>
            <person name="Islam R."/>
            <person name="Rashid M.M."/>
            <person name="Khan S.A."/>
            <person name="Rahman M.S."/>
            <person name="Alam M."/>
        </authorList>
    </citation>
    <scope>NUCLEOTIDE SEQUENCE [LARGE SCALE GENOMIC DNA]</scope>
    <source>
        <strain evidence="3">cv. CVL-1</strain>
        <tissue evidence="2">Whole seedling</tissue>
    </source>
</reference>
<dbReference type="PANTHER" id="PTHR35319">
    <property type="match status" value="1"/>
</dbReference>
<dbReference type="Pfam" id="PF10674">
    <property type="entry name" value="Ycf54"/>
    <property type="match status" value="1"/>
</dbReference>
<dbReference type="InterPro" id="IPR038409">
    <property type="entry name" value="Ycf54-like_sf"/>
</dbReference>
<dbReference type="Proteomes" id="UP000188268">
    <property type="component" value="Unassembled WGS sequence"/>
</dbReference>
<dbReference type="PANTHER" id="PTHR35319:SF2">
    <property type="entry name" value="YCF54"/>
    <property type="match status" value="1"/>
</dbReference>
<evidence type="ECO:0000313" key="2">
    <source>
        <dbReference type="EMBL" id="OMO83030.1"/>
    </source>
</evidence>
<comment type="similarity">
    <text evidence="1">Belongs to the ycf54 family.</text>
</comment>
<dbReference type="Gene3D" id="3.30.70.1860">
    <property type="entry name" value="Uncharacterised protein family Ycf54"/>
    <property type="match status" value="1"/>
</dbReference>
<evidence type="ECO:0000256" key="1">
    <source>
        <dbReference type="ARBA" id="ARBA00043978"/>
    </source>
</evidence>
<dbReference type="OrthoDB" id="5200at2759"/>
<protein>
    <recommendedName>
        <fullName evidence="4">Ycf54-like protein</fullName>
    </recommendedName>
</protein>
<proteinExistence type="inferred from homology"/>
<accession>A0A1R3IKE0</accession>
<evidence type="ECO:0000313" key="3">
    <source>
        <dbReference type="Proteomes" id="UP000188268"/>
    </source>
</evidence>
<keyword evidence="3" id="KW-1185">Reference proteome</keyword>